<dbReference type="GO" id="GO:0016829">
    <property type="term" value="F:lyase activity"/>
    <property type="evidence" value="ECO:0007669"/>
    <property type="project" value="UniProtKB-KW"/>
</dbReference>
<name>A0A7Y0LBV0_9GAMM</name>
<evidence type="ECO:0000259" key="5">
    <source>
        <dbReference type="Pfam" id="PF04073"/>
    </source>
</evidence>
<comment type="similarity">
    <text evidence="1 4">Belongs to the prolyl-tRNA editing family. YbaK/EbsC subfamily.</text>
</comment>
<evidence type="ECO:0000256" key="1">
    <source>
        <dbReference type="ARBA" id="ARBA00009798"/>
    </source>
</evidence>
<accession>A0A7Y0LBV0</accession>
<evidence type="ECO:0000313" key="7">
    <source>
        <dbReference type="Proteomes" id="UP000568664"/>
    </source>
</evidence>
<gene>
    <name evidence="6" type="primary">ybaK</name>
    <name evidence="6" type="ORF">HII17_08900</name>
</gene>
<evidence type="ECO:0000256" key="3">
    <source>
        <dbReference type="ARBA" id="ARBA00023239"/>
    </source>
</evidence>
<protein>
    <recommendedName>
        <fullName evidence="4">Cys-tRNA(Pro)/Cys-tRNA(Cys) deacylase</fullName>
        <ecNumber evidence="4">4.2.-.-</ecNumber>
    </recommendedName>
</protein>
<dbReference type="PANTHER" id="PTHR30411:SF0">
    <property type="entry name" value="CYS-TRNA(PRO)_CYS-TRNA(CYS) DEACYLASE YBAK"/>
    <property type="match status" value="1"/>
</dbReference>
<dbReference type="SUPFAM" id="SSF55826">
    <property type="entry name" value="YbaK/ProRS associated domain"/>
    <property type="match status" value="1"/>
</dbReference>
<organism evidence="6 7">
    <name type="scientific">Thalassotalea algicola</name>
    <dbReference type="NCBI Taxonomy" id="2716224"/>
    <lineage>
        <taxon>Bacteria</taxon>
        <taxon>Pseudomonadati</taxon>
        <taxon>Pseudomonadota</taxon>
        <taxon>Gammaproteobacteria</taxon>
        <taxon>Alteromonadales</taxon>
        <taxon>Colwelliaceae</taxon>
        <taxon>Thalassotalea</taxon>
    </lineage>
</organism>
<dbReference type="GO" id="GO:0006412">
    <property type="term" value="P:translation"/>
    <property type="evidence" value="ECO:0007669"/>
    <property type="project" value="UniProtKB-KW"/>
</dbReference>
<dbReference type="Pfam" id="PF04073">
    <property type="entry name" value="tRNA_edit"/>
    <property type="match status" value="1"/>
</dbReference>
<dbReference type="EMBL" id="JABBXH010000003">
    <property type="protein sequence ID" value="NMP31678.1"/>
    <property type="molecule type" value="Genomic_DNA"/>
</dbReference>
<evidence type="ECO:0000256" key="2">
    <source>
        <dbReference type="ARBA" id="ARBA00022917"/>
    </source>
</evidence>
<reference evidence="6 7" key="1">
    <citation type="submission" date="2020-04" db="EMBL/GenBank/DDBJ databases">
        <title>Thalassotalea sp. M1531, isolated from the surface of marine red alga.</title>
        <authorList>
            <person name="Pang L."/>
            <person name="Lu D.-C."/>
        </authorList>
    </citation>
    <scope>NUCLEOTIDE SEQUENCE [LARGE SCALE GENOMIC DNA]</scope>
    <source>
        <strain evidence="6 7">M1531</strain>
    </source>
</reference>
<dbReference type="InterPro" id="IPR036754">
    <property type="entry name" value="YbaK/aa-tRNA-synt-asso_dom_sf"/>
</dbReference>
<keyword evidence="2 4" id="KW-0648">Protein biosynthesis</keyword>
<proteinExistence type="inferred from homology"/>
<dbReference type="EC" id="4.2.-.-" evidence="4"/>
<dbReference type="PANTHER" id="PTHR30411">
    <property type="entry name" value="CYTOPLASMIC PROTEIN"/>
    <property type="match status" value="1"/>
</dbReference>
<evidence type="ECO:0000256" key="4">
    <source>
        <dbReference type="PIRNR" id="PIRNR006181"/>
    </source>
</evidence>
<dbReference type="CDD" id="cd00002">
    <property type="entry name" value="YbaK_deacylase"/>
    <property type="match status" value="1"/>
</dbReference>
<dbReference type="GO" id="GO:0002161">
    <property type="term" value="F:aminoacyl-tRNA deacylase activity"/>
    <property type="evidence" value="ECO:0007669"/>
    <property type="project" value="InterPro"/>
</dbReference>
<dbReference type="InterPro" id="IPR007214">
    <property type="entry name" value="YbaK/aa-tRNA-synth-assoc-dom"/>
</dbReference>
<comment type="caution">
    <text evidence="6">The sequence shown here is derived from an EMBL/GenBank/DDBJ whole genome shotgun (WGS) entry which is preliminary data.</text>
</comment>
<dbReference type="RefSeq" id="WP_169075026.1">
    <property type="nucleotide sequence ID" value="NZ_JABBXH010000003.1"/>
</dbReference>
<keyword evidence="3 4" id="KW-0456">Lyase</keyword>
<dbReference type="Proteomes" id="UP000568664">
    <property type="component" value="Unassembled WGS sequence"/>
</dbReference>
<feature type="domain" description="YbaK/aminoacyl-tRNA synthetase-associated" evidence="5">
    <location>
        <begin position="32"/>
        <end position="144"/>
    </location>
</feature>
<dbReference type="NCBIfam" id="TIGR00011">
    <property type="entry name" value="YbaK_EbsC"/>
    <property type="match status" value="1"/>
</dbReference>
<keyword evidence="7" id="KW-1185">Reference proteome</keyword>
<dbReference type="InterPro" id="IPR004369">
    <property type="entry name" value="Prolyl-tRNA_editing_YbaK/EbsC"/>
</dbReference>
<dbReference type="PIRSF" id="PIRSF006181">
    <property type="entry name" value="EbsC_YbaK"/>
    <property type="match status" value="1"/>
</dbReference>
<dbReference type="AlphaFoldDB" id="A0A7Y0LBV0"/>
<dbReference type="Gene3D" id="3.90.960.10">
    <property type="entry name" value="YbaK/aminoacyl-tRNA synthetase-associated domain"/>
    <property type="match status" value="1"/>
</dbReference>
<sequence length="154" mass="16770">MTPAVTFAQKLNIPFTLHEYQHDANAGSFGMEAVEKLNLNHTQVFKTLVAKLDTNQLAVAIVPVAMKLNFKQLAKAAKVKKAQMAEPNEVMRSTGYVLGGVSPLGQKKRLITIIDESAASLEKMYVSAGRRGLEIELKPKDLLTATNGLFATLT</sequence>
<evidence type="ECO:0000313" key="6">
    <source>
        <dbReference type="EMBL" id="NMP31678.1"/>
    </source>
</evidence>